<dbReference type="Proteomes" id="UP000045978">
    <property type="component" value="Unassembled WGS sequence"/>
</dbReference>
<evidence type="ECO:0000313" key="3">
    <source>
        <dbReference type="EMBL" id="CTP85122.1"/>
    </source>
</evidence>
<dbReference type="AlphaFoldDB" id="A0A0K2ZJJ2"/>
<feature type="region of interest" description="Disordered" evidence="1">
    <location>
        <begin position="196"/>
        <end position="215"/>
    </location>
</feature>
<reference evidence="3 4" key="1">
    <citation type="submission" date="2015-07" db="EMBL/GenBank/DDBJ databases">
        <authorList>
            <person name="Noorani M."/>
        </authorList>
    </citation>
    <scope>NUCLEOTIDE SEQUENCE [LARGE SCALE GENOMIC DNA]</scope>
    <source>
        <strain evidence="3">LMG730</strain>
    </source>
</reference>
<protein>
    <submittedName>
        <fullName evidence="3">Putative membrane protein</fullName>
    </submittedName>
</protein>
<evidence type="ECO:0000256" key="2">
    <source>
        <dbReference type="SAM" id="SignalP"/>
    </source>
</evidence>
<accession>A0A0K2ZJJ2</accession>
<organism evidence="3 4">
    <name type="scientific">Xanthomonas graminis pv. phlei</name>
    <dbReference type="NCBI Taxonomy" id="487906"/>
    <lineage>
        <taxon>Bacteria</taxon>
        <taxon>Pseudomonadati</taxon>
        <taxon>Pseudomonadota</taxon>
        <taxon>Gammaproteobacteria</taxon>
        <taxon>Lysobacterales</taxon>
        <taxon>Lysobacteraceae</taxon>
        <taxon>Xanthomonas</taxon>
        <taxon>Xanthomonas translucens group</taxon>
        <taxon>Xanthomonas graminis</taxon>
    </lineage>
</organism>
<gene>
    <name evidence="3" type="ORF">XTPLMG730_1016</name>
</gene>
<dbReference type="EMBL" id="CXOJ01000017">
    <property type="protein sequence ID" value="CTP85122.1"/>
    <property type="molecule type" value="Genomic_DNA"/>
</dbReference>
<evidence type="ECO:0000313" key="4">
    <source>
        <dbReference type="Proteomes" id="UP000045978"/>
    </source>
</evidence>
<feature type="signal peptide" evidence="2">
    <location>
        <begin position="1"/>
        <end position="25"/>
    </location>
</feature>
<name>A0A0K2ZJJ2_9XANT</name>
<keyword evidence="2" id="KW-0732">Signal</keyword>
<dbReference type="RefSeq" id="WP_053837462.1">
    <property type="nucleotide sequence ID" value="NZ_CP076251.1"/>
</dbReference>
<sequence length="215" mass="23190">MQRKNTVSCWLLASIVGAVGQPAFAQVQLQPEARLGAVASNGPLTDLPTTINTLDLVAKSDLKNGVSIAVWRYSTKYGEGDCDRGVGTAGAGAKSCPRVGLLVSTRWELEDNSKFALWSISDRQWWRVAGAVDSRTPGKFDDQGTTSDLVLYACEASRNVATGSVQPSLSDNWHAVPYRLRVGAYDQVSLIRLPEQGPQRNCFGDDAAPRPPPKT</sequence>
<evidence type="ECO:0000256" key="1">
    <source>
        <dbReference type="SAM" id="MobiDB-lite"/>
    </source>
</evidence>
<feature type="chain" id="PRO_5005492495" evidence="2">
    <location>
        <begin position="26"/>
        <end position="215"/>
    </location>
</feature>
<proteinExistence type="predicted"/>